<dbReference type="PROSITE" id="PS51257">
    <property type="entry name" value="PROKAR_LIPOPROTEIN"/>
    <property type="match status" value="1"/>
</dbReference>
<dbReference type="Proteomes" id="UP000003844">
    <property type="component" value="Unassembled WGS sequence"/>
</dbReference>
<evidence type="ECO:0000256" key="1">
    <source>
        <dbReference type="ARBA" id="ARBA00009902"/>
    </source>
</evidence>
<keyword evidence="3 5" id="KW-0378">Hydrolase</keyword>
<reference evidence="9" key="1">
    <citation type="journal article" date="2012" name="Stand. Genomic Sci.">
        <title>Genome sequence of the Antarctic rhodopsins-containing flavobacterium Gillisia limnaea type strain (R-8282(T)).</title>
        <authorList>
            <person name="Riedel T."/>
            <person name="Held B."/>
            <person name="Nolan M."/>
            <person name="Lucas S."/>
            <person name="Lapidus A."/>
            <person name="Tice H."/>
            <person name="Del Rio T.G."/>
            <person name="Cheng J.F."/>
            <person name="Han C."/>
            <person name="Tapia R."/>
            <person name="Goodwin L.A."/>
            <person name="Pitluck S."/>
            <person name="Liolios K."/>
            <person name="Mavromatis K."/>
            <person name="Pagani I."/>
            <person name="Ivanova N."/>
            <person name="Mikhailova N."/>
            <person name="Pati A."/>
            <person name="Chen A."/>
            <person name="Palaniappan K."/>
            <person name="Land M."/>
            <person name="Rohde M."/>
            <person name="Tindall B.J."/>
            <person name="Detter J.C."/>
            <person name="Goker M."/>
            <person name="Bristow J."/>
            <person name="Eisen J.A."/>
            <person name="Markowitz V."/>
            <person name="Hugenholtz P."/>
            <person name="Kyrpides N.C."/>
            <person name="Klenk H.P."/>
            <person name="Woyke T."/>
        </authorList>
    </citation>
    <scope>NUCLEOTIDE SEQUENCE [LARGE SCALE GENOMIC DNA]</scope>
    <source>
        <strain evidence="9">DSM 15749 / LMG 21470 / R-8282</strain>
    </source>
</reference>
<dbReference type="InterPro" id="IPR051214">
    <property type="entry name" value="GH32_Enzymes"/>
</dbReference>
<dbReference type="Gene3D" id="2.60.120.560">
    <property type="entry name" value="Exo-inulinase, domain 1"/>
    <property type="match status" value="1"/>
</dbReference>
<dbReference type="PANTHER" id="PTHR43101">
    <property type="entry name" value="BETA-FRUCTOSIDASE"/>
    <property type="match status" value="1"/>
</dbReference>
<dbReference type="InterPro" id="IPR013320">
    <property type="entry name" value="ConA-like_dom_sf"/>
</dbReference>
<dbReference type="Pfam" id="PF13385">
    <property type="entry name" value="Laminin_G_3"/>
    <property type="match status" value="1"/>
</dbReference>
<protein>
    <recommendedName>
        <fullName evidence="2">beta-fructofuranosidase</fullName>
        <ecNumber evidence="2">3.2.1.26</ecNumber>
    </recommendedName>
</protein>
<feature type="domain" description="Glycosyl hydrolase family 32 N-terminal" evidence="6">
    <location>
        <begin position="273"/>
        <end position="566"/>
    </location>
</feature>
<name>H2BXZ1_GILLR</name>
<proteinExistence type="inferred from homology"/>
<comment type="similarity">
    <text evidence="1 5">Belongs to the glycosyl hydrolase 32 family.</text>
</comment>
<evidence type="ECO:0000256" key="5">
    <source>
        <dbReference type="RuleBase" id="RU362110"/>
    </source>
</evidence>
<dbReference type="AlphaFoldDB" id="H2BXZ1"/>
<dbReference type="Pfam" id="PF08244">
    <property type="entry name" value="Glyco_hydro_32C"/>
    <property type="match status" value="1"/>
</dbReference>
<dbReference type="Pfam" id="PF00251">
    <property type="entry name" value="Glyco_hydro_32N"/>
    <property type="match status" value="1"/>
</dbReference>
<sequence>MIFLKLLVVASLFTSCHDDDVVFIDETDNLRINKILEFNFDETTGTTTTESQTESSFEIVGKAVSRMAGVSGNAIFFDGLSNEIDGEVNTNLLPDGEFTVSLWASPRSYPVGTAAMLAMTSEGSSTGVMIGLNKFGQIVVQYFINGSFAQTVTNEVIPRNKWNHIIVGISPASQSVAIYMNRELLTTANIPSGSITWPSGSTPFSIGKNTMGQMMGIFDIDYYSGGLDEIQVYSGFSTPAVSDFISAQYGAPGEVQYNLNLDYSGDSNRPLYHPIPDFGWANESYGLVLLDGTYHMFYQKNEVFLGIANQNWGHFTSSDLVNWEEEDAVLWPSTGWDNFGIWSGDAIILEDGTPAVVYTGVDGARAGIGTAFSNDNYQTLDKNDGNPVIAAAPAEVDLDFRDPYVIFKDGLYHMIIGSGKSAIGGNVVYYTSEDFENWNYEGVLFQGDKNQGEGSFWEMPVLHEMEDGRFILLVQKTPDATPAITFYWTGTFENGVFTPEFEDPKYLEIVNGFLSPAVVLDDAGRTTAIGIIPDEVAPEFQRQQGYANLFSLAQVWTLNAEGTILIKPHPNLENYRGEATNFGSINLEPGSIGNINFSGRHFEMLTSFNTGSADRFGFVLGQSETSGEEYRVYYNFGTQEWVVDASNSSTSDLVRRDVRRGSFSLTQGENVDLRVFVDGSVLEVFINGQSHFTGRFFPESGDANGVDLFVEGGSASAEVTIFEIENN</sequence>
<dbReference type="STRING" id="865937.Gilli_2579"/>
<evidence type="ECO:0000259" key="7">
    <source>
        <dbReference type="Pfam" id="PF08244"/>
    </source>
</evidence>
<dbReference type="Gene3D" id="2.60.120.200">
    <property type="match status" value="1"/>
</dbReference>
<dbReference type="SUPFAM" id="SSF75005">
    <property type="entry name" value="Arabinanase/levansucrase/invertase"/>
    <property type="match status" value="1"/>
</dbReference>
<evidence type="ECO:0000259" key="6">
    <source>
        <dbReference type="Pfam" id="PF00251"/>
    </source>
</evidence>
<keyword evidence="4 5" id="KW-0326">Glycosidase</keyword>
<dbReference type="GO" id="GO:0005975">
    <property type="term" value="P:carbohydrate metabolic process"/>
    <property type="evidence" value="ECO:0007669"/>
    <property type="project" value="InterPro"/>
</dbReference>
<feature type="domain" description="Glycosyl hydrolase family 32 C-terminal" evidence="7">
    <location>
        <begin position="572"/>
        <end position="719"/>
    </location>
</feature>
<dbReference type="InterPro" id="IPR023296">
    <property type="entry name" value="Glyco_hydro_beta-prop_sf"/>
</dbReference>
<dbReference type="InterPro" id="IPR001362">
    <property type="entry name" value="Glyco_hydro_32"/>
</dbReference>
<evidence type="ECO:0000313" key="9">
    <source>
        <dbReference type="Proteomes" id="UP000003844"/>
    </source>
</evidence>
<evidence type="ECO:0000256" key="4">
    <source>
        <dbReference type="ARBA" id="ARBA00023295"/>
    </source>
</evidence>
<dbReference type="InterPro" id="IPR013189">
    <property type="entry name" value="Glyco_hydro_32_C"/>
</dbReference>
<evidence type="ECO:0000256" key="2">
    <source>
        <dbReference type="ARBA" id="ARBA00012758"/>
    </source>
</evidence>
<dbReference type="EC" id="3.2.1.26" evidence="2"/>
<gene>
    <name evidence="8" type="ORF">Gilli_2579</name>
</gene>
<organism evidence="8 9">
    <name type="scientific">Gillisia limnaea (strain DSM 15749 / LMG 21470 / R-8282)</name>
    <dbReference type="NCBI Taxonomy" id="865937"/>
    <lineage>
        <taxon>Bacteria</taxon>
        <taxon>Pseudomonadati</taxon>
        <taxon>Bacteroidota</taxon>
        <taxon>Flavobacteriia</taxon>
        <taxon>Flavobacteriales</taxon>
        <taxon>Flavobacteriaceae</taxon>
        <taxon>Gillisia</taxon>
    </lineage>
</organism>
<dbReference type="SMART" id="SM00640">
    <property type="entry name" value="Glyco_32"/>
    <property type="match status" value="1"/>
</dbReference>
<dbReference type="CDD" id="cd08996">
    <property type="entry name" value="GH32_FFase"/>
    <property type="match status" value="1"/>
</dbReference>
<dbReference type="Gene3D" id="2.115.10.20">
    <property type="entry name" value="Glycosyl hydrolase domain, family 43"/>
    <property type="match status" value="1"/>
</dbReference>
<dbReference type="eggNOG" id="COG1621">
    <property type="taxonomic scope" value="Bacteria"/>
</dbReference>
<evidence type="ECO:0000313" key="8">
    <source>
        <dbReference type="EMBL" id="EHQ03197.1"/>
    </source>
</evidence>
<dbReference type="InterPro" id="IPR013148">
    <property type="entry name" value="Glyco_hydro_32_N"/>
</dbReference>
<evidence type="ECO:0000256" key="3">
    <source>
        <dbReference type="ARBA" id="ARBA00022801"/>
    </source>
</evidence>
<accession>H2BXZ1</accession>
<dbReference type="GO" id="GO:0004564">
    <property type="term" value="F:beta-fructofuranosidase activity"/>
    <property type="evidence" value="ECO:0007669"/>
    <property type="project" value="UniProtKB-EC"/>
</dbReference>
<dbReference type="EMBL" id="JH594606">
    <property type="protein sequence ID" value="EHQ03197.1"/>
    <property type="molecule type" value="Genomic_DNA"/>
</dbReference>
<keyword evidence="9" id="KW-1185">Reference proteome</keyword>
<dbReference type="SUPFAM" id="SSF49899">
    <property type="entry name" value="Concanavalin A-like lectins/glucanases"/>
    <property type="match status" value="2"/>
</dbReference>
<dbReference type="HOGENOM" id="CLU_001528_7_0_10"/>
<dbReference type="PANTHER" id="PTHR43101:SF1">
    <property type="entry name" value="BETA-FRUCTOSIDASE"/>
    <property type="match status" value="1"/>
</dbReference>